<dbReference type="HOGENOM" id="CLU_1493998_0_0_9"/>
<dbReference type="EMBL" id="AHYR01000006">
    <property type="protein sequence ID" value="EOT40900.1"/>
    <property type="molecule type" value="Genomic_DNA"/>
</dbReference>
<gene>
    <name evidence="1" type="ORF">OMK_01816</name>
</gene>
<dbReference type="RefSeq" id="WP_016172981.1">
    <property type="nucleotide sequence ID" value="NZ_ASWK01000001.1"/>
</dbReference>
<dbReference type="SUPFAM" id="SSF51735">
    <property type="entry name" value="NAD(P)-binding Rossmann-fold domains"/>
    <property type="match status" value="1"/>
</dbReference>
<name>S0KIZ1_9ENTE</name>
<dbReference type="Proteomes" id="UP000014127">
    <property type="component" value="Unassembled WGS sequence"/>
</dbReference>
<dbReference type="OrthoDB" id="2149806at2"/>
<reference evidence="1 2" key="1">
    <citation type="submission" date="2013-03" db="EMBL/GenBank/DDBJ databases">
        <title>The Genome Sequence of Enterococcus dispar ATCC_51266 (Illumina only assembly).</title>
        <authorList>
            <consortium name="The Broad Institute Genomics Platform"/>
            <consortium name="The Broad Institute Genome Sequencing Center for Infectious Disease"/>
            <person name="Earl A."/>
            <person name="Russ C."/>
            <person name="Gilmore M."/>
            <person name="Surin D."/>
            <person name="Walker B."/>
            <person name="Young S."/>
            <person name="Zeng Q."/>
            <person name="Gargeya S."/>
            <person name="Fitzgerald M."/>
            <person name="Haas B."/>
            <person name="Abouelleil A."/>
            <person name="Allen A.W."/>
            <person name="Alvarado L."/>
            <person name="Arachchi H.M."/>
            <person name="Berlin A.M."/>
            <person name="Chapman S.B."/>
            <person name="Gainer-Dewar J."/>
            <person name="Goldberg J."/>
            <person name="Griggs A."/>
            <person name="Gujja S."/>
            <person name="Hansen M."/>
            <person name="Howarth C."/>
            <person name="Imamovic A."/>
            <person name="Ireland A."/>
            <person name="Larimer J."/>
            <person name="McCowan C."/>
            <person name="Murphy C."/>
            <person name="Pearson M."/>
            <person name="Poon T.W."/>
            <person name="Priest M."/>
            <person name="Roberts A."/>
            <person name="Saif S."/>
            <person name="Shea T."/>
            <person name="Sisk P."/>
            <person name="Sykes S."/>
            <person name="Wortman J."/>
            <person name="Nusbaum C."/>
            <person name="Birren B."/>
        </authorList>
    </citation>
    <scope>NUCLEOTIDE SEQUENCE [LARGE SCALE GENOMIC DNA]</scope>
    <source>
        <strain evidence="1 2">ATCC 51266</strain>
    </source>
</reference>
<evidence type="ECO:0000313" key="2">
    <source>
        <dbReference type="Proteomes" id="UP000014127"/>
    </source>
</evidence>
<dbReference type="eggNOG" id="COG0702">
    <property type="taxonomic scope" value="Bacteria"/>
</dbReference>
<organism evidence="1 2">
    <name type="scientific">Enterococcus dispar ATCC 51266</name>
    <dbReference type="NCBI Taxonomy" id="1139219"/>
    <lineage>
        <taxon>Bacteria</taxon>
        <taxon>Bacillati</taxon>
        <taxon>Bacillota</taxon>
        <taxon>Bacilli</taxon>
        <taxon>Lactobacillales</taxon>
        <taxon>Enterococcaceae</taxon>
        <taxon>Enterococcus</taxon>
    </lineage>
</organism>
<dbReference type="AlphaFoldDB" id="S0KIZ1"/>
<dbReference type="Gene3D" id="3.40.50.720">
    <property type="entry name" value="NAD(P)-binding Rossmann-like Domain"/>
    <property type="match status" value="1"/>
</dbReference>
<sequence>MRAIPNIDIAFVRPVGFYDNLYAHLETIKKENKIYSNVAGSILGRYVAPEDIAKIIVPLLESTPGGHTVHYAISDTFTLNDFALELSQQLDKKQAPIKVITISDEDYRQALLKNQIPTAIIDSFIQMNAYERQPEKIGADLERHHPVYDDVKLKDFISRYIAALNAPSAPKAKTIVSEKP</sequence>
<proteinExistence type="predicted"/>
<dbReference type="STRING" id="44009.RV01_GL000851"/>
<dbReference type="InterPro" id="IPR036291">
    <property type="entry name" value="NAD(P)-bd_dom_sf"/>
</dbReference>
<comment type="caution">
    <text evidence="1">The sequence shown here is derived from an EMBL/GenBank/DDBJ whole genome shotgun (WGS) entry which is preliminary data.</text>
</comment>
<accession>S0KIZ1</accession>
<keyword evidence="2" id="KW-1185">Reference proteome</keyword>
<evidence type="ECO:0008006" key="3">
    <source>
        <dbReference type="Google" id="ProtNLM"/>
    </source>
</evidence>
<dbReference type="PATRIC" id="fig|1139219.3.peg.1777"/>
<protein>
    <recommendedName>
        <fullName evidence="3">NmrA-like domain-containing protein</fullName>
    </recommendedName>
</protein>
<evidence type="ECO:0000313" key="1">
    <source>
        <dbReference type="EMBL" id="EOT40900.1"/>
    </source>
</evidence>